<evidence type="ECO:0000256" key="7">
    <source>
        <dbReference type="PROSITE-ProRule" id="PRU00042"/>
    </source>
</evidence>
<feature type="compositionally biased region" description="Acidic residues" evidence="8">
    <location>
        <begin position="121"/>
        <end position="131"/>
    </location>
</feature>
<keyword evidence="6" id="KW-0539">Nucleus</keyword>
<feature type="domain" description="C2H2-type" evidence="9">
    <location>
        <begin position="322"/>
        <end position="349"/>
    </location>
</feature>
<feature type="compositionally biased region" description="Basic and acidic residues" evidence="8">
    <location>
        <begin position="31"/>
        <end position="43"/>
    </location>
</feature>
<reference evidence="11 12" key="1">
    <citation type="submission" date="2025-05" db="UniProtKB">
        <authorList>
            <consortium name="RefSeq"/>
        </authorList>
    </citation>
    <scope>IDENTIFICATION</scope>
</reference>
<dbReference type="Proteomes" id="UP001652625">
    <property type="component" value="Chromosome 06"/>
</dbReference>
<accession>A0ABM4C1S0</accession>
<feature type="compositionally biased region" description="Acidic residues" evidence="8">
    <location>
        <begin position="142"/>
        <end position="161"/>
    </location>
</feature>
<keyword evidence="4 7" id="KW-0863">Zinc-finger</keyword>
<dbReference type="RefSeq" id="XP_065655493.1">
    <property type="nucleotide sequence ID" value="XM_065799421.1"/>
</dbReference>
<evidence type="ECO:0000256" key="3">
    <source>
        <dbReference type="ARBA" id="ARBA00022737"/>
    </source>
</evidence>
<dbReference type="GeneID" id="100201104"/>
<evidence type="ECO:0000313" key="11">
    <source>
        <dbReference type="RefSeq" id="XP_065655492.1"/>
    </source>
</evidence>
<evidence type="ECO:0000259" key="9">
    <source>
        <dbReference type="PROSITE" id="PS50157"/>
    </source>
</evidence>
<evidence type="ECO:0000313" key="10">
    <source>
        <dbReference type="Proteomes" id="UP001652625"/>
    </source>
</evidence>
<dbReference type="Pfam" id="PF00096">
    <property type="entry name" value="zf-C2H2"/>
    <property type="match status" value="3"/>
</dbReference>
<dbReference type="PANTHER" id="PTHR24376:SF216">
    <property type="entry name" value="ZINC FINGER PROTEIN 420-LIKE"/>
    <property type="match status" value="1"/>
</dbReference>
<dbReference type="Gene3D" id="3.30.160.60">
    <property type="entry name" value="Classic Zinc Finger"/>
    <property type="match status" value="4"/>
</dbReference>
<dbReference type="RefSeq" id="XP_065655494.1">
    <property type="nucleotide sequence ID" value="XM_065799422.1"/>
</dbReference>
<dbReference type="RefSeq" id="XP_065655492.1">
    <property type="nucleotide sequence ID" value="XM_065799420.1"/>
</dbReference>
<keyword evidence="3" id="KW-0677">Repeat</keyword>
<feature type="region of interest" description="Disordered" evidence="8">
    <location>
        <begin position="1"/>
        <end position="162"/>
    </location>
</feature>
<evidence type="ECO:0000256" key="4">
    <source>
        <dbReference type="ARBA" id="ARBA00022771"/>
    </source>
</evidence>
<evidence type="ECO:0000256" key="6">
    <source>
        <dbReference type="ARBA" id="ARBA00023242"/>
    </source>
</evidence>
<dbReference type="InterPro" id="IPR036236">
    <property type="entry name" value="Znf_C2H2_sf"/>
</dbReference>
<evidence type="ECO:0000313" key="12">
    <source>
        <dbReference type="RefSeq" id="XP_065655493.1"/>
    </source>
</evidence>
<dbReference type="InterPro" id="IPR013087">
    <property type="entry name" value="Znf_C2H2_type"/>
</dbReference>
<feature type="compositionally biased region" description="Basic residues" evidence="8">
    <location>
        <begin position="94"/>
        <end position="108"/>
    </location>
</feature>
<dbReference type="SUPFAM" id="SSF57667">
    <property type="entry name" value="beta-beta-alpha zinc fingers"/>
    <property type="match status" value="3"/>
</dbReference>
<organism evidence="10 14">
    <name type="scientific">Hydra vulgaris</name>
    <name type="common">Hydra</name>
    <name type="synonym">Hydra attenuata</name>
    <dbReference type="NCBI Taxonomy" id="6087"/>
    <lineage>
        <taxon>Eukaryota</taxon>
        <taxon>Metazoa</taxon>
        <taxon>Cnidaria</taxon>
        <taxon>Hydrozoa</taxon>
        <taxon>Hydroidolina</taxon>
        <taxon>Anthoathecata</taxon>
        <taxon>Aplanulata</taxon>
        <taxon>Hydridae</taxon>
        <taxon>Hydra</taxon>
    </lineage>
</organism>
<keyword evidence="5" id="KW-0862">Zinc</keyword>
<evidence type="ECO:0000313" key="14">
    <source>
        <dbReference type="RefSeq" id="XP_065655495.1"/>
    </source>
</evidence>
<feature type="domain" description="C2H2-type" evidence="9">
    <location>
        <begin position="350"/>
        <end position="377"/>
    </location>
</feature>
<dbReference type="RefSeq" id="XP_065655495.1">
    <property type="nucleotide sequence ID" value="XM_065799423.1"/>
</dbReference>
<evidence type="ECO:0000256" key="2">
    <source>
        <dbReference type="ARBA" id="ARBA00022723"/>
    </source>
</evidence>
<protein>
    <submittedName>
        <fullName evidence="11 12">Uncharacterized protein LOC100201104</fullName>
    </submittedName>
</protein>
<dbReference type="PROSITE" id="PS50157">
    <property type="entry name" value="ZINC_FINGER_C2H2_2"/>
    <property type="match status" value="5"/>
</dbReference>
<feature type="domain" description="C2H2-type" evidence="9">
    <location>
        <begin position="264"/>
        <end position="292"/>
    </location>
</feature>
<evidence type="ECO:0000256" key="8">
    <source>
        <dbReference type="SAM" id="MobiDB-lite"/>
    </source>
</evidence>
<evidence type="ECO:0000256" key="1">
    <source>
        <dbReference type="ARBA" id="ARBA00004123"/>
    </source>
</evidence>
<feature type="domain" description="C2H2-type" evidence="9">
    <location>
        <begin position="293"/>
        <end position="321"/>
    </location>
</feature>
<keyword evidence="2" id="KW-0479">Metal-binding</keyword>
<evidence type="ECO:0000313" key="13">
    <source>
        <dbReference type="RefSeq" id="XP_065655494.1"/>
    </source>
</evidence>
<feature type="compositionally biased region" description="Basic residues" evidence="8">
    <location>
        <begin position="44"/>
        <end position="68"/>
    </location>
</feature>
<name>A0ABM4C1S0_HYDVU</name>
<dbReference type="PROSITE" id="PS00028">
    <property type="entry name" value="ZINC_FINGER_C2H2_1"/>
    <property type="match status" value="4"/>
</dbReference>
<gene>
    <name evidence="11 12 13 14" type="primary">LOC100201104</name>
</gene>
<sequence length="1128" mass="124791">MPSPKKKHLQANKKLVVMYPSRGKSARIQSKVKDEPQEEEHSFKKGKKQKIKVKDKAKKAQNSKKNSKKMTVMMLAAARKRKLNGEDDNDKPVPYKKLKKKVKSKKKAPKSEIDDSSNNINDDELTEDDYEQPMIAVKNEDDNLDDEDTEENDEDDFDDMMDPAPPSSEMMINEEHHYIQHHQDVDDTEHDEIEVPAEQMQAELQQENDEDDDDNDEEEDIDENLFFGIPDQQSPDLATCTHCKGKFRKEDVHEHMLTCPERYVQCRECGKILSNLQTLERHHKRFHLKIREVPCTLCDKMFIDEAAARKHLKTVHFKVKNFHCPHCDKSFSQRNKLTYHVRTHSGEKPYSCAECGRSFSLLWNLKTHLRTHTGEKPYICETCGRRFTQKQNMTSHLTTHRKPKSEKGFRAHFPGDIDEYDTDPASIISNEITFKQTSKGNYRAFEQAKQLSAQSIGGGHYVLGDMQSIEIHTADQEPAETNLQHGLGLLSSVARKGESTDVQVDGIVNMSENGGNMDQVVEVLIRSSSETDSAGNSYTTLQLGGATSNQSKIIIDPSTNNITDGDGQEITLDSSTAAGLSNILQNPDVLAAINNAASTNKFIVIGPVSMFDGCESTTGVISLSSPVSNGTDNTNLTFSQEQLARLSALVHDEECLVVSQVSSQSVKDSISATSTLAAVESYLHGEQQSSIIKGDEVVNNILSSIRPDVRNGSSCIIQTAASTVRGSNLTICMPPMSQSILPISSSNISIKADSTQRFSKKCSRAKVSASEVSSSIDDVDESNLIIQHADGNELIIDEGDEGQGSMEVESTTHVEYGISQNISQPRFIDEGAADSSGMIVDIEDESSNSGEPILLLSSDENGQPQIIVKMPDGSETIMSDPALAESLIQVPTITNAQLEDNDDETQPSQSIQICIQELDQSISQSDEVPSQSEHFITQSDSTLEVVTQSAPQHQFVTQSGSPQSFVTQSETTDDCVTQSTQYISNKNINSEHIPDQSLNSESMPLISYVDSSNNIEYISQEGEVSESNITTAQTPDSSSQAYERLESNIESRMNPFMERVSGSHERLELRGDVNIEFRDEFSADSSSSNIIRRASSNSLQDGVCQSTNSNESLLLTHFDSENVTSSGS</sequence>
<proteinExistence type="predicted"/>
<dbReference type="PANTHER" id="PTHR24376">
    <property type="entry name" value="ZINC FINGER PROTEIN"/>
    <property type="match status" value="1"/>
</dbReference>
<feature type="domain" description="C2H2-type" evidence="9">
    <location>
        <begin position="378"/>
        <end position="405"/>
    </location>
</feature>
<keyword evidence="10" id="KW-1185">Reference proteome</keyword>
<evidence type="ECO:0000256" key="5">
    <source>
        <dbReference type="ARBA" id="ARBA00022833"/>
    </source>
</evidence>
<comment type="subcellular location">
    <subcellularLocation>
        <location evidence="1">Nucleus</location>
    </subcellularLocation>
</comment>
<dbReference type="SMART" id="SM00355">
    <property type="entry name" value="ZnF_C2H2"/>
    <property type="match status" value="5"/>
</dbReference>
<feature type="compositionally biased region" description="Basic residues" evidence="8">
    <location>
        <begin position="1"/>
        <end position="11"/>
    </location>
</feature>